<organism evidence="1 2">
    <name type="scientific">Dreissena polymorpha</name>
    <name type="common">Zebra mussel</name>
    <name type="synonym">Mytilus polymorpha</name>
    <dbReference type="NCBI Taxonomy" id="45954"/>
    <lineage>
        <taxon>Eukaryota</taxon>
        <taxon>Metazoa</taxon>
        <taxon>Spiralia</taxon>
        <taxon>Lophotrochozoa</taxon>
        <taxon>Mollusca</taxon>
        <taxon>Bivalvia</taxon>
        <taxon>Autobranchia</taxon>
        <taxon>Heteroconchia</taxon>
        <taxon>Euheterodonta</taxon>
        <taxon>Imparidentia</taxon>
        <taxon>Neoheterodontei</taxon>
        <taxon>Myida</taxon>
        <taxon>Dreissenoidea</taxon>
        <taxon>Dreissenidae</taxon>
        <taxon>Dreissena</taxon>
    </lineage>
</organism>
<reference evidence="1" key="2">
    <citation type="submission" date="2020-11" db="EMBL/GenBank/DDBJ databases">
        <authorList>
            <person name="McCartney M.A."/>
            <person name="Auch B."/>
            <person name="Kono T."/>
            <person name="Mallez S."/>
            <person name="Becker A."/>
            <person name="Gohl D.M."/>
            <person name="Silverstein K.A.T."/>
            <person name="Koren S."/>
            <person name="Bechman K.B."/>
            <person name="Herman A."/>
            <person name="Abrahante J.E."/>
            <person name="Garbe J."/>
        </authorList>
    </citation>
    <scope>NUCLEOTIDE SEQUENCE</scope>
    <source>
        <strain evidence="1">Duluth1</strain>
        <tissue evidence="1">Whole animal</tissue>
    </source>
</reference>
<evidence type="ECO:0000313" key="1">
    <source>
        <dbReference type="EMBL" id="KAH3845298.1"/>
    </source>
</evidence>
<dbReference type="AlphaFoldDB" id="A0A9D4KTE6"/>
<reference evidence="1" key="1">
    <citation type="journal article" date="2019" name="bioRxiv">
        <title>The Genome of the Zebra Mussel, Dreissena polymorpha: A Resource for Invasive Species Research.</title>
        <authorList>
            <person name="McCartney M.A."/>
            <person name="Auch B."/>
            <person name="Kono T."/>
            <person name="Mallez S."/>
            <person name="Zhang Y."/>
            <person name="Obille A."/>
            <person name="Becker A."/>
            <person name="Abrahante J.E."/>
            <person name="Garbe J."/>
            <person name="Badalamenti J.P."/>
            <person name="Herman A."/>
            <person name="Mangelson H."/>
            <person name="Liachko I."/>
            <person name="Sullivan S."/>
            <person name="Sone E.D."/>
            <person name="Koren S."/>
            <person name="Silverstein K.A.T."/>
            <person name="Beckman K.B."/>
            <person name="Gohl D.M."/>
        </authorList>
    </citation>
    <scope>NUCLEOTIDE SEQUENCE</scope>
    <source>
        <strain evidence="1">Duluth1</strain>
        <tissue evidence="1">Whole animal</tissue>
    </source>
</reference>
<name>A0A9D4KTE6_DREPO</name>
<protein>
    <submittedName>
        <fullName evidence="1">Uncharacterized protein</fullName>
    </submittedName>
</protein>
<dbReference type="EMBL" id="JAIWYP010000003">
    <property type="protein sequence ID" value="KAH3845298.1"/>
    <property type="molecule type" value="Genomic_DNA"/>
</dbReference>
<accession>A0A9D4KTE6</accession>
<comment type="caution">
    <text evidence="1">The sequence shown here is derived from an EMBL/GenBank/DDBJ whole genome shotgun (WGS) entry which is preliminary data.</text>
</comment>
<dbReference type="Proteomes" id="UP000828390">
    <property type="component" value="Unassembled WGS sequence"/>
</dbReference>
<sequence>MCLLEKNAPHPGDHVFQHTGTIFELVKDVIRTNLLTKFDEDWTINVAYIENNAPPSDSIGTNLLTKLHEDRTIYVASRLLTRFYYSHMGKNAPPQMDSSVITRKILTPHDAQKVITKAHHKRIVLR</sequence>
<evidence type="ECO:0000313" key="2">
    <source>
        <dbReference type="Proteomes" id="UP000828390"/>
    </source>
</evidence>
<gene>
    <name evidence="1" type="ORF">DPMN_087576</name>
</gene>
<keyword evidence="2" id="KW-1185">Reference proteome</keyword>
<proteinExistence type="predicted"/>